<dbReference type="Gene3D" id="3.30.160.620">
    <property type="match status" value="1"/>
</dbReference>
<dbReference type="Gene3D" id="3.40.1620.10">
    <property type="entry name" value="YefM-like domain"/>
    <property type="match status" value="1"/>
</dbReference>
<dbReference type="EMBL" id="DXFA01000014">
    <property type="protein sequence ID" value="HIX47570.1"/>
    <property type="molecule type" value="Genomic_DNA"/>
</dbReference>
<evidence type="ECO:0000313" key="1">
    <source>
        <dbReference type="EMBL" id="HIX47570.1"/>
    </source>
</evidence>
<comment type="caution">
    <text evidence="1">The sequence shown here is derived from an EMBL/GenBank/DDBJ whole genome shotgun (WGS) entry which is preliminary data.</text>
</comment>
<dbReference type="InterPro" id="IPR035424">
    <property type="entry name" value="Antitoxin_RelB"/>
</dbReference>
<dbReference type="Pfam" id="PF12910">
    <property type="entry name" value="PHD_like"/>
    <property type="match status" value="1"/>
</dbReference>
<gene>
    <name evidence="1" type="ORF">H9981_00885</name>
</gene>
<dbReference type="Proteomes" id="UP000824243">
    <property type="component" value="Unassembled WGS sequence"/>
</dbReference>
<reference evidence="1" key="1">
    <citation type="journal article" date="2021" name="PeerJ">
        <title>Extensive microbial diversity within the chicken gut microbiome revealed by metagenomics and culture.</title>
        <authorList>
            <person name="Gilroy R."/>
            <person name="Ravi A."/>
            <person name="Getino M."/>
            <person name="Pursley I."/>
            <person name="Horton D.L."/>
            <person name="Alikhan N.F."/>
            <person name="Baker D."/>
            <person name="Gharbi K."/>
            <person name="Hall N."/>
            <person name="Watson M."/>
            <person name="Adriaenssens E.M."/>
            <person name="Foster-Nyarko E."/>
            <person name="Jarju S."/>
            <person name="Secka A."/>
            <person name="Antonio M."/>
            <person name="Oren A."/>
            <person name="Chaudhuri R.R."/>
            <person name="La Ragione R."/>
            <person name="Hildebrand F."/>
            <person name="Pallen M.J."/>
        </authorList>
    </citation>
    <scope>NUCLEOTIDE SEQUENCE</scope>
    <source>
        <strain evidence="1">ChiSjej5B23-15282</strain>
    </source>
</reference>
<name>A0A9D1VV31_9FIRM</name>
<organism evidence="1 2">
    <name type="scientific">Candidatus Mediterraneibacter caccavium</name>
    <dbReference type="NCBI Taxonomy" id="2838661"/>
    <lineage>
        <taxon>Bacteria</taxon>
        <taxon>Bacillati</taxon>
        <taxon>Bacillota</taxon>
        <taxon>Clostridia</taxon>
        <taxon>Lachnospirales</taxon>
        <taxon>Lachnospiraceae</taxon>
        <taxon>Mediterraneibacter</taxon>
    </lineage>
</organism>
<protein>
    <submittedName>
        <fullName evidence="1">Uncharacterized protein</fullName>
    </submittedName>
</protein>
<reference evidence="1" key="2">
    <citation type="submission" date="2021-04" db="EMBL/GenBank/DDBJ databases">
        <authorList>
            <person name="Gilroy R."/>
        </authorList>
    </citation>
    <scope>NUCLEOTIDE SEQUENCE</scope>
    <source>
        <strain evidence="1">ChiSjej5B23-15282</strain>
    </source>
</reference>
<proteinExistence type="predicted"/>
<dbReference type="AlphaFoldDB" id="A0A9D1VV31"/>
<accession>A0A9D1VV31</accession>
<evidence type="ECO:0000313" key="2">
    <source>
        <dbReference type="Proteomes" id="UP000824243"/>
    </source>
</evidence>
<sequence>MLMENATNVRKEWSSVVDSVMHDKPKLIKRTRDRMWLSNLETMKEILDIYIFTAEKYTEPDGSVTLSLNEIDLVENAPSEAEARLCMGQAIMEYAMEYYDEYQLYSKAPNRKGHVPYVFKALITDDPKKLGEDIVCQDGKN</sequence>